<evidence type="ECO:0008006" key="9">
    <source>
        <dbReference type="Google" id="ProtNLM"/>
    </source>
</evidence>
<evidence type="ECO:0000313" key="8">
    <source>
        <dbReference type="Proteomes" id="UP000259273"/>
    </source>
</evidence>
<dbReference type="STRING" id="1121937.GCA_000423125_02752"/>
<evidence type="ECO:0000256" key="3">
    <source>
        <dbReference type="ARBA" id="ARBA00022692"/>
    </source>
</evidence>
<keyword evidence="5 6" id="KW-0472">Membrane</keyword>
<keyword evidence="4 6" id="KW-1133">Transmembrane helix</keyword>
<dbReference type="AlphaFoldDB" id="A0A3C1KL05"/>
<gene>
    <name evidence="7" type="ORF">DCP75_06150</name>
</gene>
<dbReference type="EMBL" id="DMND01000084">
    <property type="protein sequence ID" value="HAN27291.1"/>
    <property type="molecule type" value="Genomic_DNA"/>
</dbReference>
<evidence type="ECO:0000256" key="5">
    <source>
        <dbReference type="ARBA" id="ARBA00023136"/>
    </source>
</evidence>
<dbReference type="Proteomes" id="UP000259273">
    <property type="component" value="Unassembled WGS sequence"/>
</dbReference>
<evidence type="ECO:0000256" key="6">
    <source>
        <dbReference type="SAM" id="Phobius"/>
    </source>
</evidence>
<proteinExistence type="inferred from homology"/>
<feature type="transmembrane region" description="Helical" evidence="6">
    <location>
        <begin position="76"/>
        <end position="94"/>
    </location>
</feature>
<organism evidence="7 8">
    <name type="scientific">Haliea salexigens</name>
    <dbReference type="NCBI Taxonomy" id="287487"/>
    <lineage>
        <taxon>Bacteria</taxon>
        <taxon>Pseudomonadati</taxon>
        <taxon>Pseudomonadota</taxon>
        <taxon>Gammaproteobacteria</taxon>
        <taxon>Cellvibrionales</taxon>
        <taxon>Halieaceae</taxon>
        <taxon>Haliea</taxon>
    </lineage>
</organism>
<keyword evidence="3 6" id="KW-0812">Transmembrane</keyword>
<dbReference type="Pfam" id="PF01594">
    <property type="entry name" value="AI-2E_transport"/>
    <property type="match status" value="1"/>
</dbReference>
<evidence type="ECO:0000256" key="4">
    <source>
        <dbReference type="ARBA" id="ARBA00022989"/>
    </source>
</evidence>
<dbReference type="GO" id="GO:0016020">
    <property type="term" value="C:membrane"/>
    <property type="evidence" value="ECO:0007669"/>
    <property type="project" value="UniProtKB-SubCell"/>
</dbReference>
<feature type="transmembrane region" description="Helical" evidence="6">
    <location>
        <begin position="106"/>
        <end position="127"/>
    </location>
</feature>
<reference evidence="7 8" key="1">
    <citation type="journal article" date="2018" name="Nat. Biotechnol.">
        <title>A standardized bacterial taxonomy based on genome phylogeny substantially revises the tree of life.</title>
        <authorList>
            <person name="Parks D.H."/>
            <person name="Chuvochina M."/>
            <person name="Waite D.W."/>
            <person name="Rinke C."/>
            <person name="Skarshewski A."/>
            <person name="Chaumeil P.A."/>
            <person name="Hugenholtz P."/>
        </authorList>
    </citation>
    <scope>NUCLEOTIDE SEQUENCE [LARGE SCALE GENOMIC DNA]</scope>
    <source>
        <strain evidence="7">UBA9158</strain>
    </source>
</reference>
<evidence type="ECO:0000256" key="1">
    <source>
        <dbReference type="ARBA" id="ARBA00004141"/>
    </source>
</evidence>
<feature type="non-terminal residue" evidence="7">
    <location>
        <position position="302"/>
    </location>
</feature>
<evidence type="ECO:0000256" key="2">
    <source>
        <dbReference type="ARBA" id="ARBA00009773"/>
    </source>
</evidence>
<sequence length="302" mass="31923">MCLSWYPASFFAMLQGSSCITRGNAHNNSNSNRCQDEPLMTTLPTPPPQTPVVDLVIRLGLAALLAWLAMRVFAPFAALMIWAVVLAIALYPITRWIATRLGISGGWSATLLVLAILALLGTPTVMLGMSFIDDMLRAYGAVMDGTFHLPPPGDNVAEWPLVGPQIHATWQSASANLAEFIGEHQQQLRDTARRAASALLGGVGTLLSLLASFIIAGVMMAYAQPGESTTQRIFRRICGEQVGDDLHTLSVATVRSVAMGVVGVSFIQALLLGVGFLLAGIPIPGILAVAALLLGIVQVPAA</sequence>
<dbReference type="InterPro" id="IPR002549">
    <property type="entry name" value="AI-2E-like"/>
</dbReference>
<comment type="caution">
    <text evidence="7">The sequence shown here is derived from an EMBL/GenBank/DDBJ whole genome shotgun (WGS) entry which is preliminary data.</text>
</comment>
<comment type="similarity">
    <text evidence="2">Belongs to the autoinducer-2 exporter (AI-2E) (TC 2.A.86) family.</text>
</comment>
<accession>A0A3C1KL05</accession>
<evidence type="ECO:0000313" key="7">
    <source>
        <dbReference type="EMBL" id="HAN27291.1"/>
    </source>
</evidence>
<feature type="transmembrane region" description="Helical" evidence="6">
    <location>
        <begin position="285"/>
        <end position="301"/>
    </location>
</feature>
<comment type="subcellular location">
    <subcellularLocation>
        <location evidence="1">Membrane</location>
        <topology evidence="1">Multi-pass membrane protein</topology>
    </subcellularLocation>
</comment>
<protein>
    <recommendedName>
        <fullName evidence="9">AI-2E family transporter</fullName>
    </recommendedName>
</protein>
<feature type="transmembrane region" description="Helical" evidence="6">
    <location>
        <begin position="198"/>
        <end position="222"/>
    </location>
</feature>
<name>A0A3C1KL05_9GAMM</name>
<feature type="transmembrane region" description="Helical" evidence="6">
    <location>
        <begin position="257"/>
        <end position="278"/>
    </location>
</feature>